<dbReference type="AlphaFoldDB" id="A0A8J6HQC4"/>
<dbReference type="RefSeq" id="WP_181338559.1">
    <property type="nucleotide sequence ID" value="NZ_JAAKDE010000002.1"/>
</dbReference>
<name>A0A8J6HQC4_9FIRM</name>
<proteinExistence type="predicted"/>
<evidence type="ECO:0008006" key="3">
    <source>
        <dbReference type="Google" id="ProtNLM"/>
    </source>
</evidence>
<evidence type="ECO:0000313" key="2">
    <source>
        <dbReference type="Proteomes" id="UP000657177"/>
    </source>
</evidence>
<comment type="caution">
    <text evidence="1">The sequence shown here is derived from an EMBL/GenBank/DDBJ whole genome shotgun (WGS) entry which is preliminary data.</text>
</comment>
<accession>A0A8J6HQC4</accession>
<sequence>MDKVERLIPIIKKITRNQKPGKKILQKVVYLIQRKGVKLGFAFSIHYYGPYSSELDYAIHRLEMQGVLEIKHEGMTHQISLVENSGLIGEEEIESFEEKEFRLIEDVITKFAAKSAYDLEIITTTDYVAQQLKVNGVPWDQDSLVEGVRKIKGEKFTKEKIEEAIAILQREGYFV</sequence>
<keyword evidence="2" id="KW-1185">Reference proteome</keyword>
<organism evidence="1 2">
    <name type="scientific">Capillibacterium thermochitinicola</name>
    <dbReference type="NCBI Taxonomy" id="2699427"/>
    <lineage>
        <taxon>Bacteria</taxon>
        <taxon>Bacillati</taxon>
        <taxon>Bacillota</taxon>
        <taxon>Capillibacterium</taxon>
    </lineage>
</organism>
<dbReference type="EMBL" id="JAAKDE010000002">
    <property type="protein sequence ID" value="MBA2132111.1"/>
    <property type="molecule type" value="Genomic_DNA"/>
</dbReference>
<protein>
    <recommendedName>
        <fullName evidence="3">Antitoxin SocA-like Panacea domain-containing protein</fullName>
    </recommendedName>
</protein>
<gene>
    <name evidence="1" type="ORF">G5B42_00875</name>
</gene>
<reference evidence="1" key="1">
    <citation type="submission" date="2020-06" db="EMBL/GenBank/DDBJ databases">
        <title>Novel chitinolytic bacterium.</title>
        <authorList>
            <person name="Ungkulpasvich U."/>
            <person name="Kosugi A."/>
            <person name="Uke A."/>
        </authorList>
    </citation>
    <scope>NUCLEOTIDE SEQUENCE</scope>
    <source>
        <strain evidence="1">UUS1-1</strain>
    </source>
</reference>
<dbReference type="Proteomes" id="UP000657177">
    <property type="component" value="Unassembled WGS sequence"/>
</dbReference>
<evidence type="ECO:0000313" key="1">
    <source>
        <dbReference type="EMBL" id="MBA2132111.1"/>
    </source>
</evidence>